<evidence type="ECO:0000256" key="1">
    <source>
        <dbReference type="SAM" id="MobiDB-lite"/>
    </source>
</evidence>
<keyword evidence="3" id="KW-1185">Reference proteome</keyword>
<feature type="region of interest" description="Disordered" evidence="1">
    <location>
        <begin position="32"/>
        <end position="76"/>
    </location>
</feature>
<reference evidence="2 3" key="1">
    <citation type="journal article" date="2019" name="Int. J. Syst. Evol. Microbiol.">
        <title>The Global Catalogue of Microorganisms (GCM) 10K type strain sequencing project: providing services to taxonomists for standard genome sequencing and annotation.</title>
        <authorList>
            <consortium name="The Broad Institute Genomics Platform"/>
            <consortium name="The Broad Institute Genome Sequencing Center for Infectious Disease"/>
            <person name="Wu L."/>
            <person name="Ma J."/>
        </authorList>
    </citation>
    <scope>NUCLEOTIDE SEQUENCE [LARGE SCALE GENOMIC DNA]</scope>
    <source>
        <strain evidence="2 3">CGMCC 1.16026</strain>
    </source>
</reference>
<evidence type="ECO:0000313" key="2">
    <source>
        <dbReference type="EMBL" id="MFC5134203.1"/>
    </source>
</evidence>
<gene>
    <name evidence="2" type="ORF">ACFPJA_05650</name>
</gene>
<dbReference type="AlphaFoldDB" id="A0ABD5QPJ4"/>
<name>A0ABD5QPJ4_9EURY</name>
<evidence type="ECO:0008006" key="4">
    <source>
        <dbReference type="Google" id="ProtNLM"/>
    </source>
</evidence>
<sequence>MSEEIVFICTAEGCDAGPWEGAHDAMAHCEETPDHGYTGRPRSEVEDVIPATRVEKRDNRNLQHKGHPEGALANDD</sequence>
<evidence type="ECO:0000313" key="3">
    <source>
        <dbReference type="Proteomes" id="UP001596145"/>
    </source>
</evidence>
<dbReference type="EMBL" id="JBHSKV010000007">
    <property type="protein sequence ID" value="MFC5134203.1"/>
    <property type="molecule type" value="Genomic_DNA"/>
</dbReference>
<protein>
    <recommendedName>
        <fullName evidence="4">DUF1059 domain-containing protein</fullName>
    </recommendedName>
</protein>
<organism evidence="2 3">
    <name type="scientific">Halorubrum glutamatedens</name>
    <dbReference type="NCBI Taxonomy" id="2707018"/>
    <lineage>
        <taxon>Archaea</taxon>
        <taxon>Methanobacteriati</taxon>
        <taxon>Methanobacteriota</taxon>
        <taxon>Stenosarchaea group</taxon>
        <taxon>Halobacteria</taxon>
        <taxon>Halobacteriales</taxon>
        <taxon>Haloferacaceae</taxon>
        <taxon>Halorubrum</taxon>
    </lineage>
</organism>
<accession>A0ABD5QPJ4</accession>
<comment type="caution">
    <text evidence="2">The sequence shown here is derived from an EMBL/GenBank/DDBJ whole genome shotgun (WGS) entry which is preliminary data.</text>
</comment>
<dbReference type="Proteomes" id="UP001596145">
    <property type="component" value="Unassembled WGS sequence"/>
</dbReference>
<dbReference type="RefSeq" id="WP_122104469.1">
    <property type="nucleotide sequence ID" value="NZ_JBHSKV010000007.1"/>
</dbReference>
<proteinExistence type="predicted"/>